<evidence type="ECO:0000313" key="1">
    <source>
        <dbReference type="EMBL" id="SYX86859.1"/>
    </source>
</evidence>
<accession>A0A383RKF1</accession>
<organism evidence="1 2">
    <name type="scientific">Paenibacillus alvei</name>
    <name type="common">Bacillus alvei</name>
    <dbReference type="NCBI Taxonomy" id="44250"/>
    <lineage>
        <taxon>Bacteria</taxon>
        <taxon>Bacillati</taxon>
        <taxon>Bacillota</taxon>
        <taxon>Bacilli</taxon>
        <taxon>Bacillales</taxon>
        <taxon>Paenibacillaceae</taxon>
        <taxon>Paenibacillus</taxon>
    </lineage>
</organism>
<protein>
    <submittedName>
        <fullName evidence="1">Uncharacterized protein</fullName>
    </submittedName>
</protein>
<proteinExistence type="predicted"/>
<sequence length="49" mass="5621">MILGCKEVYIKVNNYLLLRIKMSHKIYGEEATWNNWASGSGSCTRLVQT</sequence>
<name>A0A383RKF1_PAEAL</name>
<dbReference type="Proteomes" id="UP000304148">
    <property type="component" value="Chromosome"/>
</dbReference>
<gene>
    <name evidence="1" type="ORF">PBLR_15285</name>
</gene>
<dbReference type="AlphaFoldDB" id="A0A383RKF1"/>
<dbReference type="EMBL" id="LS992241">
    <property type="protein sequence ID" value="SYX86859.1"/>
    <property type="molecule type" value="Genomic_DNA"/>
</dbReference>
<evidence type="ECO:0000313" key="2">
    <source>
        <dbReference type="Proteomes" id="UP000304148"/>
    </source>
</evidence>
<reference evidence="2" key="1">
    <citation type="submission" date="2018-08" db="EMBL/GenBank/DDBJ databases">
        <authorList>
            <person name="Chevrot R."/>
        </authorList>
    </citation>
    <scope>NUCLEOTIDE SEQUENCE [LARGE SCALE GENOMIC DNA]</scope>
</reference>